<proteinExistence type="predicted"/>
<reference evidence="2" key="1">
    <citation type="journal article" date="2019" name="Int. J. Syst. Evol. Microbiol.">
        <title>The Global Catalogue of Microorganisms (GCM) 10K type strain sequencing project: providing services to taxonomists for standard genome sequencing and annotation.</title>
        <authorList>
            <consortium name="The Broad Institute Genomics Platform"/>
            <consortium name="The Broad Institute Genome Sequencing Center for Infectious Disease"/>
            <person name="Wu L."/>
            <person name="Ma J."/>
        </authorList>
    </citation>
    <scope>NUCLEOTIDE SEQUENCE [LARGE SCALE GENOMIC DNA]</scope>
    <source>
        <strain evidence="2">CGMCC 1.12766</strain>
    </source>
</reference>
<accession>A0ABQ1XUR9</accession>
<keyword evidence="2" id="KW-1185">Reference proteome</keyword>
<protein>
    <submittedName>
        <fullName evidence="1">Uncharacterized protein</fullName>
    </submittedName>
</protein>
<dbReference type="EMBL" id="BMFS01000009">
    <property type="protein sequence ID" value="GGH03648.1"/>
    <property type="molecule type" value="Genomic_DNA"/>
</dbReference>
<gene>
    <name evidence="1" type="ORF">GCM10007420_19980</name>
</gene>
<organism evidence="1 2">
    <name type="scientific">Glycocaulis albus</name>
    <dbReference type="NCBI Taxonomy" id="1382801"/>
    <lineage>
        <taxon>Bacteria</taxon>
        <taxon>Pseudomonadati</taxon>
        <taxon>Pseudomonadota</taxon>
        <taxon>Alphaproteobacteria</taxon>
        <taxon>Maricaulales</taxon>
        <taxon>Maricaulaceae</taxon>
        <taxon>Glycocaulis</taxon>
    </lineage>
</organism>
<name>A0ABQ1XUR9_9PROT</name>
<evidence type="ECO:0000313" key="2">
    <source>
        <dbReference type="Proteomes" id="UP000648722"/>
    </source>
</evidence>
<dbReference type="Proteomes" id="UP000648722">
    <property type="component" value="Unassembled WGS sequence"/>
</dbReference>
<evidence type="ECO:0000313" key="1">
    <source>
        <dbReference type="EMBL" id="GGH03648.1"/>
    </source>
</evidence>
<comment type="caution">
    <text evidence="1">The sequence shown here is derived from an EMBL/GenBank/DDBJ whole genome shotgun (WGS) entry which is preliminary data.</text>
</comment>
<sequence length="77" mass="8636">MSPAICNIVNLEPSRTRVRRASEAASVLEPRVRDWLETQSVIVEDWLNQLVAHNGDARLIGLLSQHAAFLRDTLEEG</sequence>
<dbReference type="RefSeq" id="WP_188452444.1">
    <property type="nucleotide sequence ID" value="NZ_BMFS01000009.1"/>
</dbReference>